<evidence type="ECO:0000259" key="11">
    <source>
        <dbReference type="PROSITE" id="PS51755"/>
    </source>
</evidence>
<evidence type="ECO:0000313" key="12">
    <source>
        <dbReference type="EMBL" id="UUX48816.1"/>
    </source>
</evidence>
<evidence type="ECO:0000256" key="1">
    <source>
        <dbReference type="ARBA" id="ARBA00004496"/>
    </source>
</evidence>
<dbReference type="InterPro" id="IPR011006">
    <property type="entry name" value="CheY-like_superfamily"/>
</dbReference>
<dbReference type="Pfam" id="PF00072">
    <property type="entry name" value="Response_reg"/>
    <property type="match status" value="1"/>
</dbReference>
<dbReference type="CDD" id="cd00383">
    <property type="entry name" value="trans_reg_C"/>
    <property type="match status" value="1"/>
</dbReference>
<keyword evidence="2" id="KW-0963">Cytoplasm</keyword>
<feature type="domain" description="Response regulatory" evidence="10">
    <location>
        <begin position="2"/>
        <end position="116"/>
    </location>
</feature>
<dbReference type="GO" id="GO:0006355">
    <property type="term" value="P:regulation of DNA-templated transcription"/>
    <property type="evidence" value="ECO:0007669"/>
    <property type="project" value="InterPro"/>
</dbReference>
<evidence type="ECO:0000256" key="7">
    <source>
        <dbReference type="ARBA" id="ARBA00023163"/>
    </source>
</evidence>
<dbReference type="InterPro" id="IPR036388">
    <property type="entry name" value="WH-like_DNA-bd_sf"/>
</dbReference>
<dbReference type="Pfam" id="PF00486">
    <property type="entry name" value="Trans_reg_C"/>
    <property type="match status" value="1"/>
</dbReference>
<dbReference type="PANTHER" id="PTHR48111">
    <property type="entry name" value="REGULATOR OF RPOS"/>
    <property type="match status" value="1"/>
</dbReference>
<dbReference type="Gene3D" id="3.40.50.2300">
    <property type="match status" value="1"/>
</dbReference>
<organism evidence="12 13">
    <name type="scientific">Nisaea acidiphila</name>
    <dbReference type="NCBI Taxonomy" id="1862145"/>
    <lineage>
        <taxon>Bacteria</taxon>
        <taxon>Pseudomonadati</taxon>
        <taxon>Pseudomonadota</taxon>
        <taxon>Alphaproteobacteria</taxon>
        <taxon>Rhodospirillales</taxon>
        <taxon>Thalassobaculaceae</taxon>
        <taxon>Nisaea</taxon>
    </lineage>
</organism>
<evidence type="ECO:0000256" key="9">
    <source>
        <dbReference type="PROSITE-ProRule" id="PRU01091"/>
    </source>
</evidence>
<dbReference type="PANTHER" id="PTHR48111:SF35">
    <property type="entry name" value="TRANSCRIPTIONAL REGULATORY PROTEIN QSEB"/>
    <property type="match status" value="1"/>
</dbReference>
<dbReference type="Gene3D" id="1.10.10.10">
    <property type="entry name" value="Winged helix-like DNA-binding domain superfamily/Winged helix DNA-binding domain"/>
    <property type="match status" value="1"/>
</dbReference>
<keyword evidence="3 8" id="KW-0597">Phosphoprotein</keyword>
<evidence type="ECO:0000256" key="5">
    <source>
        <dbReference type="ARBA" id="ARBA00023015"/>
    </source>
</evidence>
<dbReference type="PROSITE" id="PS51755">
    <property type="entry name" value="OMPR_PHOB"/>
    <property type="match status" value="1"/>
</dbReference>
<accession>A0A9J7AMY7</accession>
<keyword evidence="6 9" id="KW-0238">DNA-binding</keyword>
<dbReference type="EMBL" id="CP102480">
    <property type="protein sequence ID" value="UUX48816.1"/>
    <property type="molecule type" value="Genomic_DNA"/>
</dbReference>
<feature type="modified residue" description="4-aspartylphosphate" evidence="8">
    <location>
        <position position="51"/>
    </location>
</feature>
<sequence>MRILLVEDDEIIGDAVRSRLGRDGITIDWIENGLDMPDDKDLAAFDLVVLDIGLPGRDGLAVLRSLREAGEDIPVLLLTARYELDARVEGLDAGADDYLVKPFAMAELTARCRALSRRRRRGESTRLAWRHITFDPAAFSADTAGGQIRFTPKVFTLLRTLVENQGRVVTRRSLEAHLYGWDGDAESNTLEVYVSQIRRKLGADFVKTIRGVGYMVPRD</sequence>
<dbReference type="InterPro" id="IPR016032">
    <property type="entry name" value="Sig_transdc_resp-reg_C-effctor"/>
</dbReference>
<evidence type="ECO:0000256" key="8">
    <source>
        <dbReference type="PROSITE-ProRule" id="PRU00169"/>
    </source>
</evidence>
<evidence type="ECO:0000259" key="10">
    <source>
        <dbReference type="PROSITE" id="PS50110"/>
    </source>
</evidence>
<dbReference type="InterPro" id="IPR039420">
    <property type="entry name" value="WalR-like"/>
</dbReference>
<keyword evidence="13" id="KW-1185">Reference proteome</keyword>
<gene>
    <name evidence="12" type="ORF">NUH88_15555</name>
</gene>
<dbReference type="GO" id="GO:0005829">
    <property type="term" value="C:cytosol"/>
    <property type="evidence" value="ECO:0007669"/>
    <property type="project" value="TreeGrafter"/>
</dbReference>
<dbReference type="Gene3D" id="6.10.250.690">
    <property type="match status" value="1"/>
</dbReference>
<evidence type="ECO:0000256" key="3">
    <source>
        <dbReference type="ARBA" id="ARBA00022553"/>
    </source>
</evidence>
<dbReference type="SUPFAM" id="SSF46894">
    <property type="entry name" value="C-terminal effector domain of the bipartite response regulators"/>
    <property type="match status" value="1"/>
</dbReference>
<evidence type="ECO:0000313" key="13">
    <source>
        <dbReference type="Proteomes" id="UP001060336"/>
    </source>
</evidence>
<keyword evidence="5" id="KW-0805">Transcription regulation</keyword>
<evidence type="ECO:0000256" key="4">
    <source>
        <dbReference type="ARBA" id="ARBA00023012"/>
    </source>
</evidence>
<dbReference type="KEGG" id="naci:NUH88_15555"/>
<dbReference type="GO" id="GO:0000976">
    <property type="term" value="F:transcription cis-regulatory region binding"/>
    <property type="evidence" value="ECO:0007669"/>
    <property type="project" value="TreeGrafter"/>
</dbReference>
<dbReference type="Proteomes" id="UP001060336">
    <property type="component" value="Chromosome"/>
</dbReference>
<evidence type="ECO:0000256" key="6">
    <source>
        <dbReference type="ARBA" id="ARBA00023125"/>
    </source>
</evidence>
<dbReference type="AlphaFoldDB" id="A0A9J7AMY7"/>
<feature type="domain" description="OmpR/PhoB-type" evidence="11">
    <location>
        <begin position="124"/>
        <end position="218"/>
    </location>
</feature>
<dbReference type="SMART" id="SM00862">
    <property type="entry name" value="Trans_reg_C"/>
    <property type="match status" value="1"/>
</dbReference>
<dbReference type="PROSITE" id="PS50110">
    <property type="entry name" value="RESPONSE_REGULATORY"/>
    <property type="match status" value="1"/>
</dbReference>
<name>A0A9J7AMY7_9PROT</name>
<comment type="subcellular location">
    <subcellularLocation>
        <location evidence="1">Cytoplasm</location>
    </subcellularLocation>
</comment>
<dbReference type="InterPro" id="IPR001789">
    <property type="entry name" value="Sig_transdc_resp-reg_receiver"/>
</dbReference>
<dbReference type="InterPro" id="IPR001867">
    <property type="entry name" value="OmpR/PhoB-type_DNA-bd"/>
</dbReference>
<dbReference type="RefSeq" id="WP_257767318.1">
    <property type="nucleotide sequence ID" value="NZ_CP102480.1"/>
</dbReference>
<dbReference type="SUPFAM" id="SSF52172">
    <property type="entry name" value="CheY-like"/>
    <property type="match status" value="1"/>
</dbReference>
<reference evidence="12" key="1">
    <citation type="submission" date="2022-08" db="EMBL/GenBank/DDBJ databases">
        <title>Nisaea acidiphila sp. nov., isolated from a marine algal debris and emended description of the genus Nisaea Urios et al. 2008.</title>
        <authorList>
            <person name="Kwon K."/>
        </authorList>
    </citation>
    <scope>NUCLEOTIDE SEQUENCE</scope>
    <source>
        <strain evidence="12">MEBiC11861</strain>
    </source>
</reference>
<dbReference type="GO" id="GO:0000156">
    <property type="term" value="F:phosphorelay response regulator activity"/>
    <property type="evidence" value="ECO:0007669"/>
    <property type="project" value="TreeGrafter"/>
</dbReference>
<feature type="DNA-binding region" description="OmpR/PhoB-type" evidence="9">
    <location>
        <begin position="124"/>
        <end position="218"/>
    </location>
</feature>
<evidence type="ECO:0000256" key="2">
    <source>
        <dbReference type="ARBA" id="ARBA00022490"/>
    </source>
</evidence>
<protein>
    <submittedName>
        <fullName evidence="12">Response regulator</fullName>
    </submittedName>
</protein>
<proteinExistence type="predicted"/>
<dbReference type="GO" id="GO:0032993">
    <property type="term" value="C:protein-DNA complex"/>
    <property type="evidence" value="ECO:0007669"/>
    <property type="project" value="TreeGrafter"/>
</dbReference>
<dbReference type="SMART" id="SM00448">
    <property type="entry name" value="REC"/>
    <property type="match status" value="1"/>
</dbReference>
<keyword evidence="7" id="KW-0804">Transcription</keyword>
<keyword evidence="4" id="KW-0902">Two-component regulatory system</keyword>